<protein>
    <submittedName>
        <fullName evidence="1">Uncharacterized protein</fullName>
    </submittedName>
</protein>
<evidence type="ECO:0000313" key="2">
    <source>
        <dbReference type="Proteomes" id="UP000277582"/>
    </source>
</evidence>
<reference evidence="1 2" key="1">
    <citation type="submission" date="2018-10" db="EMBL/GenBank/DDBJ databases">
        <title>Co-occurring genomic capacity for anaerobic methane metabolism and dissimilatory sulfite reduction discovered in the Korarchaeota.</title>
        <authorList>
            <person name="Mckay L.J."/>
            <person name="Dlakic M."/>
            <person name="Fields M.W."/>
            <person name="Delmont T.O."/>
            <person name="Eren A.M."/>
            <person name="Jay Z.J."/>
            <person name="Klingelsmith K.B."/>
            <person name="Rusch D.B."/>
            <person name="Inskeep W.P."/>
        </authorList>
    </citation>
    <scope>NUCLEOTIDE SEQUENCE [LARGE SCALE GENOMIC DNA]</scope>
    <source>
        <strain evidence="1 2">MDKW</strain>
    </source>
</reference>
<dbReference type="EMBL" id="RCOS01000021">
    <property type="protein sequence ID" value="RSN78351.1"/>
    <property type="molecule type" value="Genomic_DNA"/>
</dbReference>
<comment type="caution">
    <text evidence="1">The sequence shown here is derived from an EMBL/GenBank/DDBJ whole genome shotgun (WGS) entry which is preliminary data.</text>
</comment>
<accession>A0A429GX95</accession>
<gene>
    <name evidence="1" type="ORF">D6D85_01310</name>
</gene>
<sequence length="82" mass="10006">MSLSEFIEIDPLEILSYFLNKNLRKEKQVTLYYNLERSYIRLDDNIGYSNKEDIMLWIRLLKEKYKTVEHQRGEEIAITIYL</sequence>
<dbReference type="Proteomes" id="UP000277582">
    <property type="component" value="Unassembled WGS sequence"/>
</dbReference>
<organism evidence="1 2">
    <name type="scientific">Candidatus Methanodesulfokora washburnensis</name>
    <dbReference type="NCBI Taxonomy" id="2478471"/>
    <lineage>
        <taxon>Archaea</taxon>
        <taxon>Thermoproteota</taxon>
        <taxon>Candidatus Korarchaeia</taxon>
        <taxon>Candidatus Korarchaeia incertae sedis</taxon>
        <taxon>Candidatus Methanodesulfokora</taxon>
    </lineage>
</organism>
<dbReference type="RefSeq" id="WP_125670262.1">
    <property type="nucleotide sequence ID" value="NZ_RCOS01000021.1"/>
</dbReference>
<dbReference type="AlphaFoldDB" id="A0A429GX95"/>
<name>A0A429GX95_9CREN</name>
<keyword evidence="2" id="KW-1185">Reference proteome</keyword>
<evidence type="ECO:0000313" key="1">
    <source>
        <dbReference type="EMBL" id="RSN78351.1"/>
    </source>
</evidence>
<proteinExistence type="predicted"/>